<evidence type="ECO:0000313" key="2">
    <source>
        <dbReference type="Proteomes" id="UP000672009"/>
    </source>
</evidence>
<reference evidence="1" key="1">
    <citation type="submission" date="2021-04" db="EMBL/GenBank/DDBJ databases">
        <title>Genomics, taxonomy and metabolism of representatives of sulfur bacteria of the genus Thiothrix: Thiothrix fructosivorans QT, Thiothrix unzii A1T and three new species, Thiothrix subterranea sp. nov., Thiothrix litoralis sp. nov. and 'Candidatus Thiothrix anitrata' sp. nov.</title>
        <authorList>
            <person name="Ravin N.V."/>
            <person name="Smolyakov D."/>
            <person name="Rudenko T.S."/>
            <person name="Mardanov A.V."/>
            <person name="Beletsky A.V."/>
            <person name="Markov N.D."/>
            <person name="Fomenkov A.I."/>
            <person name="Roberts R.J."/>
            <person name="Karnachuk O.V."/>
            <person name="Novikov A."/>
            <person name="Grabovich M.Y."/>
        </authorList>
    </citation>
    <scope>NUCLEOTIDE SEQUENCE</scope>
    <source>
        <strain evidence="1">A1</strain>
        <plasmid evidence="1">pTunz7</plasmid>
    </source>
</reference>
<evidence type="ECO:0000313" key="1">
    <source>
        <dbReference type="EMBL" id="QTR55390.1"/>
    </source>
</evidence>
<gene>
    <name evidence="1" type="ORF">J9260_17920</name>
</gene>
<dbReference type="Proteomes" id="UP000672009">
    <property type="component" value="Plasmid pTunz7"/>
</dbReference>
<organism evidence="1 2">
    <name type="scientific">Thiothrix unzii</name>
    <dbReference type="NCBI Taxonomy" id="111769"/>
    <lineage>
        <taxon>Bacteria</taxon>
        <taxon>Pseudomonadati</taxon>
        <taxon>Pseudomonadota</taxon>
        <taxon>Gammaproteobacteria</taxon>
        <taxon>Thiotrichales</taxon>
        <taxon>Thiotrichaceae</taxon>
        <taxon>Thiothrix</taxon>
    </lineage>
</organism>
<keyword evidence="2" id="KW-1185">Reference proteome</keyword>
<geneLocation type="plasmid" evidence="1 2">
    <name>pTunz7</name>
</geneLocation>
<dbReference type="AlphaFoldDB" id="A0A975FCH6"/>
<dbReference type="EMBL" id="CP072794">
    <property type="protein sequence ID" value="QTR55390.1"/>
    <property type="molecule type" value="Genomic_DNA"/>
</dbReference>
<protein>
    <submittedName>
        <fullName evidence="1">Uncharacterized protein</fullName>
    </submittedName>
</protein>
<accession>A0A975FCH6</accession>
<dbReference type="RefSeq" id="WP_210220854.1">
    <property type="nucleotide sequence ID" value="NZ_CP072794.1"/>
</dbReference>
<keyword evidence="1" id="KW-0614">Plasmid</keyword>
<name>A0A975FCH6_9GAMM</name>
<proteinExistence type="predicted"/>
<sequence>MTALPRVRRSRTLNAVAIAVNGRGVGERRGLSVSGDRLEQLQPNRACLAGGQPLAFSPA</sequence>
<dbReference type="KEGG" id="tun:J9260_17920"/>